<dbReference type="CDD" id="cd00118">
    <property type="entry name" value="LysM"/>
    <property type="match status" value="1"/>
</dbReference>
<dbReference type="InterPro" id="IPR018392">
    <property type="entry name" value="LysM"/>
</dbReference>
<proteinExistence type="predicted"/>
<dbReference type="CDD" id="cd12797">
    <property type="entry name" value="M23_peptidase"/>
    <property type="match status" value="1"/>
</dbReference>
<dbReference type="Gene3D" id="3.10.350.10">
    <property type="entry name" value="LysM domain"/>
    <property type="match status" value="1"/>
</dbReference>
<organism evidence="3 4">
    <name type="scientific">Magnetococcus marinus (strain ATCC BAA-1437 / JCM 17883 / MC-1)</name>
    <dbReference type="NCBI Taxonomy" id="156889"/>
    <lineage>
        <taxon>Bacteria</taxon>
        <taxon>Pseudomonadati</taxon>
        <taxon>Pseudomonadota</taxon>
        <taxon>Magnetococcia</taxon>
        <taxon>Magnetococcales</taxon>
        <taxon>Magnetococcaceae</taxon>
        <taxon>Magnetococcus</taxon>
    </lineage>
</organism>
<feature type="domain" description="LysM" evidence="2">
    <location>
        <begin position="64"/>
        <end position="108"/>
    </location>
</feature>
<dbReference type="PANTHER" id="PTHR21666">
    <property type="entry name" value="PEPTIDASE-RELATED"/>
    <property type="match status" value="1"/>
</dbReference>
<protein>
    <submittedName>
        <fullName evidence="3">Peptidase M23B</fullName>
    </submittedName>
</protein>
<dbReference type="InterPro" id="IPR036779">
    <property type="entry name" value="LysM_dom_sf"/>
</dbReference>
<dbReference type="SUPFAM" id="SSF51261">
    <property type="entry name" value="Duplicated hybrid motif"/>
    <property type="match status" value="1"/>
</dbReference>
<dbReference type="PANTHER" id="PTHR21666:SF270">
    <property type="entry name" value="MUREIN HYDROLASE ACTIVATOR ENVC"/>
    <property type="match status" value="1"/>
</dbReference>
<feature type="compositionally biased region" description="Low complexity" evidence="1">
    <location>
        <begin position="188"/>
        <end position="201"/>
    </location>
</feature>
<dbReference type="Proteomes" id="UP000002586">
    <property type="component" value="Chromosome"/>
</dbReference>
<dbReference type="InterPro" id="IPR016047">
    <property type="entry name" value="M23ase_b-sheet_dom"/>
</dbReference>
<dbReference type="eggNOG" id="COG4942">
    <property type="taxonomic scope" value="Bacteria"/>
</dbReference>
<dbReference type="InterPro" id="IPR011055">
    <property type="entry name" value="Dup_hybrid_motif"/>
</dbReference>
<dbReference type="eggNOG" id="COG1388">
    <property type="taxonomic scope" value="Bacteria"/>
</dbReference>
<dbReference type="GO" id="GO:0004222">
    <property type="term" value="F:metalloendopeptidase activity"/>
    <property type="evidence" value="ECO:0007669"/>
    <property type="project" value="TreeGrafter"/>
</dbReference>
<feature type="region of interest" description="Disordered" evidence="1">
    <location>
        <begin position="112"/>
        <end position="137"/>
    </location>
</feature>
<dbReference type="AlphaFoldDB" id="A0L4K3"/>
<dbReference type="SUPFAM" id="SSF54106">
    <property type="entry name" value="LysM domain"/>
    <property type="match status" value="1"/>
</dbReference>
<keyword evidence="4" id="KW-1185">Reference proteome</keyword>
<dbReference type="Pfam" id="PF01551">
    <property type="entry name" value="Peptidase_M23"/>
    <property type="match status" value="1"/>
</dbReference>
<dbReference type="PROSITE" id="PS51257">
    <property type="entry name" value="PROKAR_LIPOPROTEIN"/>
    <property type="match status" value="1"/>
</dbReference>
<name>A0L4K3_MAGMM</name>
<accession>A0L4K3</accession>
<gene>
    <name evidence="3" type="ordered locus">Mmc1_0370</name>
</gene>
<dbReference type="EMBL" id="CP000471">
    <property type="protein sequence ID" value="ABK42896.1"/>
    <property type="molecule type" value="Genomic_DNA"/>
</dbReference>
<reference evidence="4" key="1">
    <citation type="journal article" date="2009" name="Appl. Environ. Microbiol.">
        <title>Complete genome sequence of the chemolithoautotrophic marine magnetotactic coccus strain MC-1.</title>
        <authorList>
            <person name="Schubbe S."/>
            <person name="Williams T.J."/>
            <person name="Xie G."/>
            <person name="Kiss H.E."/>
            <person name="Brettin T.S."/>
            <person name="Martinez D."/>
            <person name="Ross C.A."/>
            <person name="Schuler D."/>
            <person name="Cox B.L."/>
            <person name="Nealson K.H."/>
            <person name="Bazylinski D.A."/>
        </authorList>
    </citation>
    <scope>NUCLEOTIDE SEQUENCE [LARGE SCALE GENOMIC DNA]</scope>
    <source>
        <strain evidence="4">ATCC BAA-1437 / JCM 17883 / MC-1</strain>
    </source>
</reference>
<dbReference type="SMART" id="SM00257">
    <property type="entry name" value="LysM"/>
    <property type="match status" value="1"/>
</dbReference>
<evidence type="ECO:0000313" key="4">
    <source>
        <dbReference type="Proteomes" id="UP000002586"/>
    </source>
</evidence>
<evidence type="ECO:0000256" key="1">
    <source>
        <dbReference type="SAM" id="MobiDB-lite"/>
    </source>
</evidence>
<sequence precursor="true">MDRLTIKHRLTGLMTLLLLGGCMPLDTLNLSTTPTDTPVRVARGPALGWQPTTTPNHVEPSNAPTYQVQAGDSLWSIAMSHQVDVFDLARWNGVDDPDKVVAGQLLYVRSPSMPVPNGKPDVMDEGNSSGDTPLRTVHLPQPSVVAQPDPMGVAQSGGFLKQHSFILPTGRTAPLPLPALATPLAAVGSTATPTDKATPAPKSRDLTTQPATRQIVVQIRGDEEKPGIIQQPATLSSATAAANLQRMKGKPAPQQWNWPVQGTVVASFGRRGAKINPGIDIAAEKGTPVLAPAAGVVAYVGGHDSFGNLIIVNHGGDYKTLYAHNDVNLVERGQEIRPGQMIARVGNTGVRVRSPRLHFEIRRPIKPLNPLNYLSK</sequence>
<dbReference type="InterPro" id="IPR050570">
    <property type="entry name" value="Cell_wall_metabolism_enzyme"/>
</dbReference>
<dbReference type="HOGENOM" id="CLU_029425_0_2_5"/>
<dbReference type="STRING" id="156889.Mmc1_0370"/>
<evidence type="ECO:0000259" key="2">
    <source>
        <dbReference type="PROSITE" id="PS51782"/>
    </source>
</evidence>
<dbReference type="KEGG" id="mgm:Mmc1_0370"/>
<evidence type="ECO:0000313" key="3">
    <source>
        <dbReference type="EMBL" id="ABK42896.1"/>
    </source>
</evidence>
<dbReference type="Pfam" id="PF01476">
    <property type="entry name" value="LysM"/>
    <property type="match status" value="1"/>
</dbReference>
<dbReference type="Gene3D" id="2.70.70.10">
    <property type="entry name" value="Glucose Permease (Domain IIA)"/>
    <property type="match status" value="1"/>
</dbReference>
<reference evidence="3 4" key="2">
    <citation type="journal article" date="2012" name="Int. J. Syst. Evol. Microbiol.">
        <title>Magnetococcus marinus gen. nov., sp. nov., a marine, magnetotactic bacterium that represents a novel lineage (Magnetococcaceae fam. nov.; Magnetococcales ord. nov.) at the base of the Alphaproteobacteria.</title>
        <authorList>
            <person name="Bazylinski D.A."/>
            <person name="Williams T.J."/>
            <person name="Lefevre C.T."/>
            <person name="Berg R.J."/>
            <person name="Zhang C.L."/>
            <person name="Bowser S.S."/>
            <person name="Dean A.J."/>
            <person name="Beveridge T.J."/>
        </authorList>
    </citation>
    <scope>NUCLEOTIDE SEQUENCE [LARGE SCALE GENOMIC DNA]</scope>
    <source>
        <strain evidence="4">ATCC BAA-1437 / JCM 17883 / MC-1</strain>
    </source>
</reference>
<feature type="region of interest" description="Disordered" evidence="1">
    <location>
        <begin position="188"/>
        <end position="212"/>
    </location>
</feature>
<dbReference type="PROSITE" id="PS51782">
    <property type="entry name" value="LYSM"/>
    <property type="match status" value="1"/>
</dbReference>